<keyword evidence="2" id="KW-1185">Reference proteome</keyword>
<dbReference type="AlphaFoldDB" id="A0A2W1BRX2"/>
<protein>
    <submittedName>
        <fullName evidence="1">Uncharacterized protein</fullName>
    </submittedName>
</protein>
<reference evidence="1 2" key="1">
    <citation type="journal article" date="2017" name="BMC Biol.">
        <title>Genomic innovations, transcriptional plasticity and gene loss underlying the evolution and divergence of two highly polyphagous and invasive Helicoverpa pest species.</title>
        <authorList>
            <person name="Pearce S.L."/>
            <person name="Clarke D.F."/>
            <person name="East P.D."/>
            <person name="Elfekih S."/>
            <person name="Gordon K.H."/>
            <person name="Jermiin L.S."/>
            <person name="McGaughran A."/>
            <person name="Oakeshott J.G."/>
            <person name="Papanikolaou A."/>
            <person name="Perera O.P."/>
            <person name="Rane R.V."/>
            <person name="Richards S."/>
            <person name="Tay W.T."/>
            <person name="Walsh T.K."/>
            <person name="Anderson A."/>
            <person name="Anderson C.J."/>
            <person name="Asgari S."/>
            <person name="Board P.G."/>
            <person name="Bretschneider A."/>
            <person name="Campbell P.M."/>
            <person name="Chertemps T."/>
            <person name="Christeller J.T."/>
            <person name="Coppin C.W."/>
            <person name="Downes S.J."/>
            <person name="Duan G."/>
            <person name="Farnsworth C.A."/>
            <person name="Good R.T."/>
            <person name="Han L.B."/>
            <person name="Han Y.C."/>
            <person name="Hatje K."/>
            <person name="Horne I."/>
            <person name="Huang Y.P."/>
            <person name="Hughes D.S."/>
            <person name="Jacquin-Joly E."/>
            <person name="James W."/>
            <person name="Jhangiani S."/>
            <person name="Kollmar M."/>
            <person name="Kuwar S.S."/>
            <person name="Li S."/>
            <person name="Liu N.Y."/>
            <person name="Maibeche M.T."/>
            <person name="Miller J.R."/>
            <person name="Montagne N."/>
            <person name="Perry T."/>
            <person name="Qu J."/>
            <person name="Song S.V."/>
            <person name="Sutton G.G."/>
            <person name="Vogel H."/>
            <person name="Walenz B.P."/>
            <person name="Xu W."/>
            <person name="Zhang H.J."/>
            <person name="Zou Z."/>
            <person name="Batterham P."/>
            <person name="Edwards O.R."/>
            <person name="Feyereisen R."/>
            <person name="Gibbs R.A."/>
            <person name="Heckel D.G."/>
            <person name="McGrath A."/>
            <person name="Robin C."/>
            <person name="Scherer S.E."/>
            <person name="Worley K.C."/>
            <person name="Wu Y.D."/>
        </authorList>
    </citation>
    <scope>NUCLEOTIDE SEQUENCE [LARGE SCALE GENOMIC DNA]</scope>
    <source>
        <strain evidence="1">Harm_GR_Male_#8</strain>
        <tissue evidence="1">Whole organism</tissue>
    </source>
</reference>
<sequence>MSEISCHKQLVFRNLLMAALRSGKCSGLLGVLLPALPPPAEGVPRYALRHAAGIWRCALHLGLLRNLSIHMLYRIAWEA</sequence>
<evidence type="ECO:0000313" key="2">
    <source>
        <dbReference type="Proteomes" id="UP000249218"/>
    </source>
</evidence>
<proteinExistence type="predicted"/>
<accession>A0A2W1BRX2</accession>
<gene>
    <name evidence="1" type="primary">HaOG204732</name>
    <name evidence="1" type="ORF">B5X24_HaOG204732</name>
</gene>
<dbReference type="Proteomes" id="UP000249218">
    <property type="component" value="Unassembled WGS sequence"/>
</dbReference>
<evidence type="ECO:0000313" key="1">
    <source>
        <dbReference type="EMBL" id="PZC76365.1"/>
    </source>
</evidence>
<dbReference type="EMBL" id="KZ149960">
    <property type="protein sequence ID" value="PZC76365.1"/>
    <property type="molecule type" value="Genomic_DNA"/>
</dbReference>
<name>A0A2W1BRX2_HELAM</name>
<organism evidence="1 2">
    <name type="scientific">Helicoverpa armigera</name>
    <name type="common">Cotton bollworm</name>
    <name type="synonym">Heliothis armigera</name>
    <dbReference type="NCBI Taxonomy" id="29058"/>
    <lineage>
        <taxon>Eukaryota</taxon>
        <taxon>Metazoa</taxon>
        <taxon>Ecdysozoa</taxon>
        <taxon>Arthropoda</taxon>
        <taxon>Hexapoda</taxon>
        <taxon>Insecta</taxon>
        <taxon>Pterygota</taxon>
        <taxon>Neoptera</taxon>
        <taxon>Endopterygota</taxon>
        <taxon>Lepidoptera</taxon>
        <taxon>Glossata</taxon>
        <taxon>Ditrysia</taxon>
        <taxon>Noctuoidea</taxon>
        <taxon>Noctuidae</taxon>
        <taxon>Heliothinae</taxon>
        <taxon>Helicoverpa</taxon>
    </lineage>
</organism>